<gene>
    <name evidence="2" type="ORF">E1301_Tti010620</name>
</gene>
<organism evidence="2 3">
    <name type="scientific">Triplophysa tibetana</name>
    <dbReference type="NCBI Taxonomy" id="1572043"/>
    <lineage>
        <taxon>Eukaryota</taxon>
        <taxon>Metazoa</taxon>
        <taxon>Chordata</taxon>
        <taxon>Craniata</taxon>
        <taxon>Vertebrata</taxon>
        <taxon>Euteleostomi</taxon>
        <taxon>Actinopterygii</taxon>
        <taxon>Neopterygii</taxon>
        <taxon>Teleostei</taxon>
        <taxon>Ostariophysi</taxon>
        <taxon>Cypriniformes</taxon>
        <taxon>Nemacheilidae</taxon>
        <taxon>Triplophysa</taxon>
    </lineage>
</organism>
<proteinExistence type="predicted"/>
<dbReference type="EMBL" id="SOYY01000001">
    <property type="protein sequence ID" value="KAA0725006.1"/>
    <property type="molecule type" value="Genomic_DNA"/>
</dbReference>
<accession>A0A5A9PW63</accession>
<feature type="region of interest" description="Disordered" evidence="1">
    <location>
        <begin position="25"/>
        <end position="53"/>
    </location>
</feature>
<dbReference type="PANTHER" id="PTHR12505">
    <property type="entry name" value="PHD FINGER TRANSCRIPTION FACTOR"/>
    <property type="match status" value="1"/>
</dbReference>
<feature type="compositionally biased region" description="Polar residues" evidence="1">
    <location>
        <begin position="27"/>
        <end position="36"/>
    </location>
</feature>
<dbReference type="Proteomes" id="UP000324632">
    <property type="component" value="Chromosome 1"/>
</dbReference>
<dbReference type="PANTHER" id="PTHR12505:SF22">
    <property type="entry name" value="BAH AND COILED-COIL DOMAIN-CONTAINING PROTEIN 1"/>
    <property type="match status" value="1"/>
</dbReference>
<sequence length="91" mass="10005">MEGRDFAPPPHLLAERGALVHRAASRITPTGHTTVQHPGHFQPGKYYTSHIPMPPHSDSAGGWLAVGKDSCRDRRDHTVMPEHRASLPCIP</sequence>
<dbReference type="AlphaFoldDB" id="A0A5A9PW63"/>
<comment type="caution">
    <text evidence="2">The sequence shown here is derived from an EMBL/GenBank/DDBJ whole genome shotgun (WGS) entry which is preliminary data.</text>
</comment>
<evidence type="ECO:0000313" key="2">
    <source>
        <dbReference type="EMBL" id="KAA0725006.1"/>
    </source>
</evidence>
<evidence type="ECO:0000256" key="1">
    <source>
        <dbReference type="SAM" id="MobiDB-lite"/>
    </source>
</evidence>
<name>A0A5A9PW63_9TELE</name>
<protein>
    <submittedName>
        <fullName evidence="2">BAH and coiled-coil domain-containing protein 1</fullName>
    </submittedName>
</protein>
<keyword evidence="3" id="KW-1185">Reference proteome</keyword>
<dbReference type="InterPro" id="IPR052429">
    <property type="entry name" value="BAH_domain_protein"/>
</dbReference>
<reference evidence="2 3" key="1">
    <citation type="journal article" date="2019" name="Mol. Ecol. Resour.">
        <title>Chromosome-level genome assembly of Triplophysa tibetana, a fish adapted to the harsh high-altitude environment of the Tibetan Plateau.</title>
        <authorList>
            <person name="Yang X."/>
            <person name="Liu H."/>
            <person name="Ma Z."/>
            <person name="Zou Y."/>
            <person name="Zou M."/>
            <person name="Mao Y."/>
            <person name="Li X."/>
            <person name="Wang H."/>
            <person name="Chen T."/>
            <person name="Wang W."/>
            <person name="Yang R."/>
        </authorList>
    </citation>
    <scope>NUCLEOTIDE SEQUENCE [LARGE SCALE GENOMIC DNA]</scope>
    <source>
        <strain evidence="2">TTIB1903HZAU</strain>
        <tissue evidence="2">Muscle</tissue>
    </source>
</reference>
<evidence type="ECO:0000313" key="3">
    <source>
        <dbReference type="Proteomes" id="UP000324632"/>
    </source>
</evidence>